<organism evidence="2 3">
    <name type="scientific">Diploptera punctata</name>
    <name type="common">Pacific beetle cockroach</name>
    <dbReference type="NCBI Taxonomy" id="6984"/>
    <lineage>
        <taxon>Eukaryota</taxon>
        <taxon>Metazoa</taxon>
        <taxon>Ecdysozoa</taxon>
        <taxon>Arthropoda</taxon>
        <taxon>Hexapoda</taxon>
        <taxon>Insecta</taxon>
        <taxon>Pterygota</taxon>
        <taxon>Neoptera</taxon>
        <taxon>Polyneoptera</taxon>
        <taxon>Dictyoptera</taxon>
        <taxon>Blattodea</taxon>
        <taxon>Blaberoidea</taxon>
        <taxon>Blaberidae</taxon>
        <taxon>Diplopterinae</taxon>
        <taxon>Diploptera</taxon>
    </lineage>
</organism>
<keyword evidence="1" id="KW-0732">Signal</keyword>
<reference evidence="2" key="2">
    <citation type="submission" date="2023-05" db="EMBL/GenBank/DDBJ databases">
        <authorList>
            <person name="Fouks B."/>
        </authorList>
    </citation>
    <scope>NUCLEOTIDE SEQUENCE</scope>
    <source>
        <strain evidence="2">Stay&amp;Tobe</strain>
        <tissue evidence="2">Testes</tissue>
    </source>
</reference>
<name>A0AAD8AA06_DIPPU</name>
<proteinExistence type="predicted"/>
<dbReference type="EMBL" id="JASPKZ010002666">
    <property type="protein sequence ID" value="KAJ9595266.1"/>
    <property type="molecule type" value="Genomic_DNA"/>
</dbReference>
<gene>
    <name evidence="2" type="ORF">L9F63_027350</name>
</gene>
<comment type="caution">
    <text evidence="2">The sequence shown here is derived from an EMBL/GenBank/DDBJ whole genome shotgun (WGS) entry which is preliminary data.</text>
</comment>
<dbReference type="Proteomes" id="UP001233999">
    <property type="component" value="Unassembled WGS sequence"/>
</dbReference>
<dbReference type="AlphaFoldDB" id="A0AAD8AA06"/>
<evidence type="ECO:0000256" key="1">
    <source>
        <dbReference type="SAM" id="SignalP"/>
    </source>
</evidence>
<evidence type="ECO:0008006" key="4">
    <source>
        <dbReference type="Google" id="ProtNLM"/>
    </source>
</evidence>
<protein>
    <recommendedName>
        <fullName evidence="4">Ribosomal protein L32</fullName>
    </recommendedName>
</protein>
<accession>A0AAD8AA06</accession>
<keyword evidence="3" id="KW-1185">Reference proteome</keyword>
<sequence length="138" mass="16099">TFHIMAALFQLWKSYLTSLLTSQSQKKQQRSVFGQNVRNVQLPVPWKKQQHKNKLKRRFFKRAYIPKRLHRVTVFDKNMKYEDDGNKSINLYTCMKVGEKEALMGPDTIGPKVVDVYLAKNGKKDPGKNEATIQKSKK</sequence>
<feature type="signal peptide" evidence="1">
    <location>
        <begin position="1"/>
        <end position="17"/>
    </location>
</feature>
<feature type="chain" id="PRO_5042226995" description="Ribosomal protein L32" evidence="1">
    <location>
        <begin position="18"/>
        <end position="138"/>
    </location>
</feature>
<evidence type="ECO:0000313" key="3">
    <source>
        <dbReference type="Proteomes" id="UP001233999"/>
    </source>
</evidence>
<feature type="non-terminal residue" evidence="2">
    <location>
        <position position="138"/>
    </location>
</feature>
<feature type="non-terminal residue" evidence="2">
    <location>
        <position position="1"/>
    </location>
</feature>
<reference evidence="2" key="1">
    <citation type="journal article" date="2023" name="IScience">
        <title>Live-bearing cockroach genome reveals convergent evolutionary mechanisms linked to viviparity in insects and beyond.</title>
        <authorList>
            <person name="Fouks B."/>
            <person name="Harrison M.C."/>
            <person name="Mikhailova A.A."/>
            <person name="Marchal E."/>
            <person name="English S."/>
            <person name="Carruthers M."/>
            <person name="Jennings E.C."/>
            <person name="Chiamaka E.L."/>
            <person name="Frigard R.A."/>
            <person name="Pippel M."/>
            <person name="Attardo G.M."/>
            <person name="Benoit J.B."/>
            <person name="Bornberg-Bauer E."/>
            <person name="Tobe S.S."/>
        </authorList>
    </citation>
    <scope>NUCLEOTIDE SEQUENCE</scope>
    <source>
        <strain evidence="2">Stay&amp;Tobe</strain>
    </source>
</reference>
<evidence type="ECO:0000313" key="2">
    <source>
        <dbReference type="EMBL" id="KAJ9595266.1"/>
    </source>
</evidence>